<feature type="transmembrane region" description="Helical" evidence="9">
    <location>
        <begin position="211"/>
        <end position="234"/>
    </location>
</feature>
<keyword evidence="8 9" id="KW-0472">Membrane</keyword>
<reference evidence="10 11" key="1">
    <citation type="submission" date="2018-11" db="EMBL/GenBank/DDBJ databases">
        <title>Genomic Encyclopedia of Type Strains, Phase IV (KMG-IV): sequencing the most valuable type-strain genomes for metagenomic binning, comparative biology and taxonomic classification.</title>
        <authorList>
            <person name="Goeker M."/>
        </authorList>
    </citation>
    <scope>NUCLEOTIDE SEQUENCE [LARGE SCALE GENOMIC DNA]</scope>
    <source>
        <strain evidence="10 11">DSM 100316</strain>
    </source>
</reference>
<dbReference type="InterPro" id="IPR001463">
    <property type="entry name" value="Na/Ala_symport"/>
</dbReference>
<feature type="transmembrane region" description="Helical" evidence="9">
    <location>
        <begin position="302"/>
        <end position="329"/>
    </location>
</feature>
<gene>
    <name evidence="10" type="ORF">EDC56_0133</name>
</gene>
<keyword evidence="3 9" id="KW-0813">Transport</keyword>
<dbReference type="GO" id="GO:0005886">
    <property type="term" value="C:plasma membrane"/>
    <property type="evidence" value="ECO:0007669"/>
    <property type="project" value="UniProtKB-SubCell"/>
</dbReference>
<evidence type="ECO:0000256" key="3">
    <source>
        <dbReference type="ARBA" id="ARBA00022448"/>
    </source>
</evidence>
<dbReference type="Proteomes" id="UP000275394">
    <property type="component" value="Unassembled WGS sequence"/>
</dbReference>
<dbReference type="EMBL" id="RKHR01000003">
    <property type="protein sequence ID" value="ROS04627.1"/>
    <property type="molecule type" value="Genomic_DNA"/>
</dbReference>
<organism evidence="10 11">
    <name type="scientific">Sinobacterium caligoides</name>
    <dbReference type="NCBI Taxonomy" id="933926"/>
    <lineage>
        <taxon>Bacteria</taxon>
        <taxon>Pseudomonadati</taxon>
        <taxon>Pseudomonadota</taxon>
        <taxon>Gammaproteobacteria</taxon>
        <taxon>Cellvibrionales</taxon>
        <taxon>Spongiibacteraceae</taxon>
        <taxon>Sinobacterium</taxon>
    </lineage>
</organism>
<dbReference type="OrthoDB" id="9806926at2"/>
<keyword evidence="9" id="KW-0997">Cell inner membrane</keyword>
<dbReference type="GO" id="GO:0005283">
    <property type="term" value="F:amino acid:sodium symporter activity"/>
    <property type="evidence" value="ECO:0007669"/>
    <property type="project" value="InterPro"/>
</dbReference>
<evidence type="ECO:0000256" key="9">
    <source>
        <dbReference type="RuleBase" id="RU363064"/>
    </source>
</evidence>
<comment type="caution">
    <text evidence="10">The sequence shown here is derived from an EMBL/GenBank/DDBJ whole genome shotgun (WGS) entry which is preliminary data.</text>
</comment>
<feature type="transmembrane region" description="Helical" evidence="9">
    <location>
        <begin position="349"/>
        <end position="372"/>
    </location>
</feature>
<evidence type="ECO:0000256" key="4">
    <source>
        <dbReference type="ARBA" id="ARBA00022475"/>
    </source>
</evidence>
<sequence length="447" mass="46845">METIESFIGAINGVVWGVPMLTLILGVGLFLSFGLKLMPITKLGHGFKLLFAGRKGDEKEGEISPFNALMTSLSATIGTGNIAGVATAIALGGPGALFWMWCTALVGMATKYAEAVCAVKYREVDEKGNYRGGPMYYIKNGLGSKWTWLATAFAIFGMLAGFGIGNSVQSNSVAEALLENFAIDPMITGLVLMVLTAAVVLGGVKRIASVAGVLVPFMAVAYLALGLFVLALNIEALPGAIALVLESAFTGHAAEGGFAGAAVWMAIRFGVARGVFSNEAGLGSAPIAHAAAQTNDPVRQGLVAMLGTFIDTIIVCSITGLAIVVTGVWTSGETGAVLTSHAFQSTMPIGGVVIAVALSVFAFTTILGWSFYCERCVQYLFGNKAVLPFRVLWVLAVPLGAMANLEFVWLLADTLNGLMAVPNLIALALLSPVVFKLTREYWEKQKA</sequence>
<dbReference type="PANTHER" id="PTHR30330:SF3">
    <property type="entry name" value="TRANSCRIPTIONAL REGULATOR, LRP FAMILY"/>
    <property type="match status" value="1"/>
</dbReference>
<keyword evidence="6 9" id="KW-0769">Symport</keyword>
<feature type="transmembrane region" description="Helical" evidence="9">
    <location>
        <begin position="146"/>
        <end position="165"/>
    </location>
</feature>
<evidence type="ECO:0000256" key="5">
    <source>
        <dbReference type="ARBA" id="ARBA00022692"/>
    </source>
</evidence>
<accession>A0A3N2DXW7</accession>
<dbReference type="AlphaFoldDB" id="A0A3N2DXW7"/>
<feature type="transmembrane region" description="Helical" evidence="9">
    <location>
        <begin position="6"/>
        <end position="33"/>
    </location>
</feature>
<keyword evidence="7 9" id="KW-1133">Transmembrane helix</keyword>
<comment type="similarity">
    <text evidence="2 9">Belongs to the alanine or glycine:cation symporter (AGCS) (TC 2.A.25) family.</text>
</comment>
<feature type="transmembrane region" description="Helical" evidence="9">
    <location>
        <begin position="240"/>
        <end position="267"/>
    </location>
</feature>
<dbReference type="NCBIfam" id="TIGR00835">
    <property type="entry name" value="agcS"/>
    <property type="match status" value="1"/>
</dbReference>
<feature type="transmembrane region" description="Helical" evidence="9">
    <location>
        <begin position="418"/>
        <end position="437"/>
    </location>
</feature>
<name>A0A3N2DXW7_9GAMM</name>
<dbReference type="RefSeq" id="WP_123710617.1">
    <property type="nucleotide sequence ID" value="NZ_RKHR01000003.1"/>
</dbReference>
<dbReference type="Gene3D" id="1.20.1740.10">
    <property type="entry name" value="Amino acid/polyamine transporter I"/>
    <property type="match status" value="1"/>
</dbReference>
<feature type="transmembrane region" description="Helical" evidence="9">
    <location>
        <begin position="392"/>
        <end position="412"/>
    </location>
</feature>
<evidence type="ECO:0000313" key="11">
    <source>
        <dbReference type="Proteomes" id="UP000275394"/>
    </source>
</evidence>
<evidence type="ECO:0000256" key="6">
    <source>
        <dbReference type="ARBA" id="ARBA00022847"/>
    </source>
</evidence>
<proteinExistence type="inferred from homology"/>
<keyword evidence="11" id="KW-1185">Reference proteome</keyword>
<dbReference type="Pfam" id="PF01235">
    <property type="entry name" value="Na_Ala_symp"/>
    <property type="match status" value="1"/>
</dbReference>
<feature type="transmembrane region" description="Helical" evidence="9">
    <location>
        <begin position="185"/>
        <end position="204"/>
    </location>
</feature>
<evidence type="ECO:0000256" key="1">
    <source>
        <dbReference type="ARBA" id="ARBA00004651"/>
    </source>
</evidence>
<protein>
    <submittedName>
        <fullName evidence="10">AGCS family alanine or glycine:cation symporter</fullName>
    </submittedName>
</protein>
<evidence type="ECO:0000256" key="2">
    <source>
        <dbReference type="ARBA" id="ARBA00009261"/>
    </source>
</evidence>
<keyword evidence="5 9" id="KW-0812">Transmembrane</keyword>
<keyword evidence="4" id="KW-1003">Cell membrane</keyword>
<dbReference type="PRINTS" id="PR00175">
    <property type="entry name" value="NAALASMPORT"/>
</dbReference>
<evidence type="ECO:0000256" key="7">
    <source>
        <dbReference type="ARBA" id="ARBA00022989"/>
    </source>
</evidence>
<dbReference type="FunFam" id="1.20.1740.10:FF:000004">
    <property type="entry name" value="Sodium:alanine symporter family protein"/>
    <property type="match status" value="1"/>
</dbReference>
<dbReference type="PANTHER" id="PTHR30330">
    <property type="entry name" value="AGSS FAMILY TRANSPORTER, SODIUM-ALANINE"/>
    <property type="match status" value="1"/>
</dbReference>
<comment type="subcellular location">
    <subcellularLocation>
        <location evidence="9">Cell inner membrane</location>
        <topology evidence="9">Multi-pass membrane protein</topology>
    </subcellularLocation>
    <subcellularLocation>
        <location evidence="1">Cell membrane</location>
        <topology evidence="1">Multi-pass membrane protein</topology>
    </subcellularLocation>
</comment>
<evidence type="ECO:0000256" key="8">
    <source>
        <dbReference type="ARBA" id="ARBA00023136"/>
    </source>
</evidence>
<evidence type="ECO:0000313" key="10">
    <source>
        <dbReference type="EMBL" id="ROS04627.1"/>
    </source>
</evidence>